<dbReference type="Gene3D" id="4.10.60.10">
    <property type="entry name" value="Zinc finger, CCHC-type"/>
    <property type="match status" value="1"/>
</dbReference>
<dbReference type="OrthoDB" id="3341596at2759"/>
<evidence type="ECO:0000256" key="1">
    <source>
        <dbReference type="PROSITE-ProRule" id="PRU00047"/>
    </source>
</evidence>
<dbReference type="SMART" id="SM00343">
    <property type="entry name" value="ZnF_C2HC"/>
    <property type="match status" value="1"/>
</dbReference>
<gene>
    <name evidence="4" type="ORF">PHMEG_0008823</name>
</gene>
<sequence>MVERGANEVDAPEKLKDQILRLDRYNKCDRELGMLSGSAPATQTQYKGQKNKPQQQQGTASNSSNKPVDPEKTAASAAKKLDWKQRSCFKCHESGHIARDCPKGATEPPITLAKKQATYTRSVRTPMQTVEEKSAKKIRRVTELSTCNKDLSVDKSAEDYAVWEWCFDNAANVHMASDRTGYTAFNKDDGVSHVQIN</sequence>
<keyword evidence="1" id="KW-0862">Zinc</keyword>
<keyword evidence="1" id="KW-0863">Zinc-finger</keyword>
<accession>A0A225WHN0</accession>
<keyword evidence="5" id="KW-1185">Reference proteome</keyword>
<proteinExistence type="predicted"/>
<feature type="compositionally biased region" description="Low complexity" evidence="2">
    <location>
        <begin position="45"/>
        <end position="57"/>
    </location>
</feature>
<dbReference type="InterPro" id="IPR036875">
    <property type="entry name" value="Znf_CCHC_sf"/>
</dbReference>
<dbReference type="PROSITE" id="PS50158">
    <property type="entry name" value="ZF_CCHC"/>
    <property type="match status" value="1"/>
</dbReference>
<organism evidence="4 5">
    <name type="scientific">Phytophthora megakarya</name>
    <dbReference type="NCBI Taxonomy" id="4795"/>
    <lineage>
        <taxon>Eukaryota</taxon>
        <taxon>Sar</taxon>
        <taxon>Stramenopiles</taxon>
        <taxon>Oomycota</taxon>
        <taxon>Peronosporomycetes</taxon>
        <taxon>Peronosporales</taxon>
        <taxon>Peronosporaceae</taxon>
        <taxon>Phytophthora</taxon>
    </lineage>
</organism>
<evidence type="ECO:0000259" key="3">
    <source>
        <dbReference type="PROSITE" id="PS50158"/>
    </source>
</evidence>
<reference evidence="5" key="1">
    <citation type="submission" date="2017-03" db="EMBL/GenBank/DDBJ databases">
        <title>Phytopthora megakarya and P. palmivora, two closely related causual agents of cacao black pod achieved similar genome size and gene model numbers by different mechanisms.</title>
        <authorList>
            <person name="Ali S."/>
            <person name="Shao J."/>
            <person name="Larry D.J."/>
            <person name="Kronmiller B."/>
            <person name="Shen D."/>
            <person name="Strem M.D."/>
            <person name="Melnick R.L."/>
            <person name="Guiltinan M.J."/>
            <person name="Tyler B.M."/>
            <person name="Meinhardt L.W."/>
            <person name="Bailey B.A."/>
        </authorList>
    </citation>
    <scope>NUCLEOTIDE SEQUENCE [LARGE SCALE GENOMIC DNA]</scope>
    <source>
        <strain evidence="5">zdho120</strain>
    </source>
</reference>
<dbReference type="EMBL" id="NBNE01000784">
    <property type="protein sequence ID" value="OWZ17251.1"/>
    <property type="molecule type" value="Genomic_DNA"/>
</dbReference>
<dbReference type="AlphaFoldDB" id="A0A225WHN0"/>
<dbReference type="InterPro" id="IPR001878">
    <property type="entry name" value="Znf_CCHC"/>
</dbReference>
<dbReference type="SUPFAM" id="SSF57756">
    <property type="entry name" value="Retrovirus zinc finger-like domains"/>
    <property type="match status" value="1"/>
</dbReference>
<dbReference type="Proteomes" id="UP000198211">
    <property type="component" value="Unassembled WGS sequence"/>
</dbReference>
<feature type="domain" description="CCHC-type" evidence="3">
    <location>
        <begin position="88"/>
        <end position="103"/>
    </location>
</feature>
<protein>
    <recommendedName>
        <fullName evidence="3">CCHC-type domain-containing protein</fullName>
    </recommendedName>
</protein>
<evidence type="ECO:0000313" key="4">
    <source>
        <dbReference type="EMBL" id="OWZ17251.1"/>
    </source>
</evidence>
<dbReference type="Pfam" id="PF00098">
    <property type="entry name" value="zf-CCHC"/>
    <property type="match status" value="1"/>
</dbReference>
<dbReference type="GO" id="GO:0003676">
    <property type="term" value="F:nucleic acid binding"/>
    <property type="evidence" value="ECO:0007669"/>
    <property type="project" value="InterPro"/>
</dbReference>
<feature type="region of interest" description="Disordered" evidence="2">
    <location>
        <begin position="32"/>
        <end position="78"/>
    </location>
</feature>
<evidence type="ECO:0000256" key="2">
    <source>
        <dbReference type="SAM" id="MobiDB-lite"/>
    </source>
</evidence>
<keyword evidence="1" id="KW-0479">Metal-binding</keyword>
<name>A0A225WHN0_9STRA</name>
<evidence type="ECO:0000313" key="5">
    <source>
        <dbReference type="Proteomes" id="UP000198211"/>
    </source>
</evidence>
<dbReference type="GO" id="GO:0008270">
    <property type="term" value="F:zinc ion binding"/>
    <property type="evidence" value="ECO:0007669"/>
    <property type="project" value="UniProtKB-KW"/>
</dbReference>
<comment type="caution">
    <text evidence="4">The sequence shown here is derived from an EMBL/GenBank/DDBJ whole genome shotgun (WGS) entry which is preliminary data.</text>
</comment>